<protein>
    <recommendedName>
        <fullName evidence="14">Arachidonate--CoA ligase</fullName>
        <ecNumber evidence="12">6.2.1.15</ecNumber>
        <ecNumber evidence="13">6.2.1.3</ecNumber>
    </recommendedName>
</protein>
<dbReference type="Gene3D" id="3.40.50.12780">
    <property type="entry name" value="N-terminal domain of ligase-like"/>
    <property type="match status" value="2"/>
</dbReference>
<dbReference type="Pfam" id="PF00501">
    <property type="entry name" value="AMP-binding"/>
    <property type="match status" value="2"/>
</dbReference>
<evidence type="ECO:0000256" key="4">
    <source>
        <dbReference type="ARBA" id="ARBA00022832"/>
    </source>
</evidence>
<dbReference type="EC" id="6.2.1.15" evidence="12"/>
<evidence type="ECO:0000256" key="3">
    <source>
        <dbReference type="ARBA" id="ARBA00022741"/>
    </source>
</evidence>
<evidence type="ECO:0000256" key="15">
    <source>
        <dbReference type="ARBA" id="ARBA00049139"/>
    </source>
</evidence>
<keyword evidence="4" id="KW-0443">Lipid metabolism</keyword>
<feature type="domain" description="AMP-dependent synthetase/ligase" evidence="16">
    <location>
        <begin position="267"/>
        <end position="481"/>
    </location>
</feature>
<keyword evidence="2" id="KW-0436">Ligase</keyword>
<dbReference type="PANTHER" id="PTHR43272">
    <property type="entry name" value="LONG-CHAIN-FATTY-ACID--COA LIGASE"/>
    <property type="match status" value="1"/>
</dbReference>
<evidence type="ECO:0000313" key="17">
    <source>
        <dbReference type="Ensembl" id="ENSONIP00000058130.1"/>
    </source>
</evidence>
<evidence type="ECO:0000256" key="10">
    <source>
        <dbReference type="ARBA" id="ARBA00024548"/>
    </source>
</evidence>
<comment type="catalytic activity">
    <reaction evidence="11">
        <text>(E)-hexadec-2-enoate + ATP + CoA = (2E)-hexadecenoyl-CoA + AMP + diphosphate</text>
        <dbReference type="Rhea" id="RHEA:36139"/>
        <dbReference type="ChEBI" id="CHEBI:30616"/>
        <dbReference type="ChEBI" id="CHEBI:33019"/>
        <dbReference type="ChEBI" id="CHEBI:57287"/>
        <dbReference type="ChEBI" id="CHEBI:61526"/>
        <dbReference type="ChEBI" id="CHEBI:72745"/>
        <dbReference type="ChEBI" id="CHEBI:456215"/>
    </reaction>
    <physiologicalReaction direction="left-to-right" evidence="11">
        <dbReference type="Rhea" id="RHEA:36140"/>
    </physiologicalReaction>
</comment>
<keyword evidence="18" id="KW-1185">Reference proteome</keyword>
<dbReference type="AlphaFoldDB" id="A0A669DGV9"/>
<dbReference type="GO" id="GO:0016020">
    <property type="term" value="C:membrane"/>
    <property type="evidence" value="ECO:0007669"/>
    <property type="project" value="TreeGrafter"/>
</dbReference>
<dbReference type="Ensembl" id="ENSONIT00000050426.1">
    <property type="protein sequence ID" value="ENSONIP00000058130.1"/>
    <property type="gene ID" value="ENSONIG00000011724.2"/>
</dbReference>
<evidence type="ECO:0000256" key="9">
    <source>
        <dbReference type="ARBA" id="ARBA00024532"/>
    </source>
</evidence>
<comment type="catalytic activity">
    <reaction evidence="6">
        <text>5-hydroxy-(6E,8Z,11Z,14Z)-eicosatetraenoate + ATP + CoA = 5-hydroxy-(6E,8Z,11Z,14Z)-eicosatetraenoyl-CoA + AMP + diphosphate</text>
        <dbReference type="Rhea" id="RHEA:52108"/>
        <dbReference type="ChEBI" id="CHEBI:30616"/>
        <dbReference type="ChEBI" id="CHEBI:33019"/>
        <dbReference type="ChEBI" id="CHEBI:57287"/>
        <dbReference type="ChEBI" id="CHEBI:65341"/>
        <dbReference type="ChEBI" id="CHEBI:136407"/>
        <dbReference type="ChEBI" id="CHEBI:456215"/>
    </reaction>
    <physiologicalReaction direction="left-to-right" evidence="6">
        <dbReference type="Rhea" id="RHEA:52109"/>
    </physiologicalReaction>
</comment>
<sequence>MVCEEENKVLTLALGFLNSFFLTGWCLLQGDPSCRRSAILKDDTLLEFYYDDTRTAYDMFQRGLMISGSGPCLGFRKPGQPYEWISYTEVAEQAQVLGSGLLAKGCQPNPEQFVGIYAQNRPEWIISELACYTYSMAVVPLYDTLGLEAMVHILNLEHFFTNFLCKCVLGAFLAEISVVICDREEKAASLLENKEKGTTPKLSCLVLFNDFSQAFVERAKSCEVEVLKLEQLMMFDCLRGFAVCRCLNLICPLCFFCSFHFSFFSQGSFEIQQDDVSISYLPLAHMFERMIQVSMFCYGARVGFYQGDISLLMDDIKTLKPTFFPVVPRLLNRIYDKILGSVTSPFRRALLNYAVKRKQAELSSGVVRNNSLWDKLVFNKIQESLGGNLRFALTASAPISPAVLSFLRATLGCLIFEGYGQTECTAGCTFSMPGDCSTGHVGAPLPCAMVKVVDIPEMNYYAKNGEGEICIRGPSVFRGYLRDPEKTAEALDSDGWLHSGDVGQWLQNGTLRIIDRKKHIFKLAQGEYIAPEKIENVYMRCVPVLQVFVHGDSLQSYLIGIVVPDPEVFVDWAKDRGFVGSYEELCQNPDVKKAVLEDMSAVGREARLNSFEQVKDLYLHPEMFSVANGLLTPTLKSRRADIRRHFQEQISSMYSKKAN</sequence>
<dbReference type="GO" id="GO:0005783">
    <property type="term" value="C:endoplasmic reticulum"/>
    <property type="evidence" value="ECO:0007669"/>
    <property type="project" value="TreeGrafter"/>
</dbReference>
<keyword evidence="5" id="KW-0067">ATP-binding</keyword>
<comment type="catalytic activity">
    <reaction evidence="7">
        <text>a long-chain fatty acid + ATP + CoA = a long-chain fatty acyl-CoA + AMP + diphosphate</text>
        <dbReference type="Rhea" id="RHEA:15421"/>
        <dbReference type="ChEBI" id="CHEBI:30616"/>
        <dbReference type="ChEBI" id="CHEBI:33019"/>
        <dbReference type="ChEBI" id="CHEBI:57287"/>
        <dbReference type="ChEBI" id="CHEBI:57560"/>
        <dbReference type="ChEBI" id="CHEBI:83139"/>
        <dbReference type="ChEBI" id="CHEBI:456215"/>
        <dbReference type="EC" id="6.2.1.3"/>
    </reaction>
    <physiologicalReaction direction="left-to-right" evidence="7">
        <dbReference type="Rhea" id="RHEA:15422"/>
    </physiologicalReaction>
</comment>
<dbReference type="CDD" id="cd05927">
    <property type="entry name" value="LC-FACS_euk"/>
    <property type="match status" value="1"/>
</dbReference>
<keyword evidence="4" id="KW-0276">Fatty acid metabolism</keyword>
<comment type="catalytic activity">
    <reaction evidence="9">
        <text>15-hydroxy-(5Z,8Z,11Z,13E)-eicosatetraenoate + ATP + CoA = 15-hydroxy-(5Z,8Z,11Z,13E)-eicosatetraenoyl-CoA + AMP + diphosphate</text>
        <dbReference type="Rhea" id="RHEA:52116"/>
        <dbReference type="ChEBI" id="CHEBI:30616"/>
        <dbReference type="ChEBI" id="CHEBI:33019"/>
        <dbReference type="ChEBI" id="CHEBI:57287"/>
        <dbReference type="ChEBI" id="CHEBI:78832"/>
        <dbReference type="ChEBI" id="CHEBI:136409"/>
        <dbReference type="ChEBI" id="CHEBI:456215"/>
    </reaction>
    <physiologicalReaction direction="left-to-right" evidence="9">
        <dbReference type="Rhea" id="RHEA:52117"/>
    </physiologicalReaction>
</comment>
<keyword evidence="3" id="KW-0547">Nucleotide-binding</keyword>
<comment type="catalytic activity">
    <reaction evidence="15">
        <text>hexadecanoate + ATP + CoA = hexadecanoyl-CoA + AMP + diphosphate</text>
        <dbReference type="Rhea" id="RHEA:30751"/>
        <dbReference type="ChEBI" id="CHEBI:7896"/>
        <dbReference type="ChEBI" id="CHEBI:30616"/>
        <dbReference type="ChEBI" id="CHEBI:33019"/>
        <dbReference type="ChEBI" id="CHEBI:57287"/>
        <dbReference type="ChEBI" id="CHEBI:57379"/>
        <dbReference type="ChEBI" id="CHEBI:456215"/>
    </reaction>
    <physiologicalReaction direction="left-to-right" evidence="15">
        <dbReference type="Rhea" id="RHEA:30752"/>
    </physiologicalReaction>
</comment>
<dbReference type="PANTHER" id="PTHR43272:SF36">
    <property type="entry name" value="LONG-CHAIN-FATTY-ACID--COA LIGASE"/>
    <property type="match status" value="1"/>
</dbReference>
<gene>
    <name evidence="17" type="primary">acsl2</name>
</gene>
<evidence type="ECO:0000256" key="7">
    <source>
        <dbReference type="ARBA" id="ARBA00024484"/>
    </source>
</evidence>
<dbReference type="Proteomes" id="UP000005207">
    <property type="component" value="Linkage group LG12"/>
</dbReference>
<evidence type="ECO:0000313" key="18">
    <source>
        <dbReference type="Proteomes" id="UP000005207"/>
    </source>
</evidence>
<feature type="domain" description="AMP-dependent synthetase/ligase" evidence="16">
    <location>
        <begin position="81"/>
        <end position="212"/>
    </location>
</feature>
<comment type="catalytic activity">
    <reaction evidence="8">
        <text>12-hydroxy-(5Z,8Z,10E,14Z)-eicosatetraenoate + ATP + CoA = 12-hydroxy-(5Z,8Z,10E,14Z)-eicosatetraenoyl-CoA + AMP + diphosphate</text>
        <dbReference type="Rhea" id="RHEA:52112"/>
        <dbReference type="ChEBI" id="CHEBI:30616"/>
        <dbReference type="ChEBI" id="CHEBI:33019"/>
        <dbReference type="ChEBI" id="CHEBI:57287"/>
        <dbReference type="ChEBI" id="CHEBI:90718"/>
        <dbReference type="ChEBI" id="CHEBI:136408"/>
        <dbReference type="ChEBI" id="CHEBI:456215"/>
    </reaction>
    <physiologicalReaction direction="left-to-right" evidence="8">
        <dbReference type="Rhea" id="RHEA:52113"/>
    </physiologicalReaction>
</comment>
<evidence type="ECO:0000256" key="8">
    <source>
        <dbReference type="ARBA" id="ARBA00024495"/>
    </source>
</evidence>
<evidence type="ECO:0000256" key="13">
    <source>
        <dbReference type="ARBA" id="ARBA00026121"/>
    </source>
</evidence>
<evidence type="ECO:0000256" key="12">
    <source>
        <dbReference type="ARBA" id="ARBA00026113"/>
    </source>
</evidence>
<evidence type="ECO:0000256" key="5">
    <source>
        <dbReference type="ARBA" id="ARBA00022840"/>
    </source>
</evidence>
<reference evidence="17" key="3">
    <citation type="submission" date="2025-09" db="UniProtKB">
        <authorList>
            <consortium name="Ensembl"/>
        </authorList>
    </citation>
    <scope>IDENTIFICATION</scope>
</reference>
<dbReference type="EC" id="6.2.1.3" evidence="13"/>
<accession>A0A669DGV9</accession>
<dbReference type="GO" id="GO:0047676">
    <property type="term" value="F:arachidonate-CoA ligase activity"/>
    <property type="evidence" value="ECO:0007669"/>
    <property type="project" value="UniProtKB-EC"/>
</dbReference>
<name>A0A669DGV9_ORENI</name>
<organism evidence="17 18">
    <name type="scientific">Oreochromis niloticus</name>
    <name type="common">Nile tilapia</name>
    <name type="synonym">Tilapia nilotica</name>
    <dbReference type="NCBI Taxonomy" id="8128"/>
    <lineage>
        <taxon>Eukaryota</taxon>
        <taxon>Metazoa</taxon>
        <taxon>Chordata</taxon>
        <taxon>Craniata</taxon>
        <taxon>Vertebrata</taxon>
        <taxon>Euteleostomi</taxon>
        <taxon>Actinopterygii</taxon>
        <taxon>Neopterygii</taxon>
        <taxon>Teleostei</taxon>
        <taxon>Neoteleostei</taxon>
        <taxon>Acanthomorphata</taxon>
        <taxon>Ovalentaria</taxon>
        <taxon>Cichlomorphae</taxon>
        <taxon>Cichliformes</taxon>
        <taxon>Cichlidae</taxon>
        <taxon>African cichlids</taxon>
        <taxon>Pseudocrenilabrinae</taxon>
        <taxon>Oreochromini</taxon>
        <taxon>Oreochromis</taxon>
    </lineage>
</organism>
<dbReference type="InterPro" id="IPR045311">
    <property type="entry name" value="LC-FACS_euk"/>
</dbReference>
<evidence type="ECO:0000256" key="2">
    <source>
        <dbReference type="ARBA" id="ARBA00022598"/>
    </source>
</evidence>
<evidence type="ECO:0000259" key="16">
    <source>
        <dbReference type="Pfam" id="PF00501"/>
    </source>
</evidence>
<comment type="catalytic activity">
    <reaction evidence="10">
        <text>(5Z,8Z,11Z,14Z)-eicosatetraenoate + ATP + CoA = (5Z,8Z,11Z,14Z)-eicosatetraenoyl-CoA + AMP + diphosphate</text>
        <dbReference type="Rhea" id="RHEA:19713"/>
        <dbReference type="ChEBI" id="CHEBI:30616"/>
        <dbReference type="ChEBI" id="CHEBI:32395"/>
        <dbReference type="ChEBI" id="CHEBI:33019"/>
        <dbReference type="ChEBI" id="CHEBI:57287"/>
        <dbReference type="ChEBI" id="CHEBI:57368"/>
        <dbReference type="ChEBI" id="CHEBI:456215"/>
        <dbReference type="EC" id="6.2.1.15"/>
    </reaction>
    <physiologicalReaction direction="left-to-right" evidence="10">
        <dbReference type="Rhea" id="RHEA:19714"/>
    </physiologicalReaction>
</comment>
<dbReference type="GeneTree" id="ENSGT00940000166050"/>
<evidence type="ECO:0000256" key="6">
    <source>
        <dbReference type="ARBA" id="ARBA00024469"/>
    </source>
</evidence>
<evidence type="ECO:0000256" key="1">
    <source>
        <dbReference type="ARBA" id="ARBA00006432"/>
    </source>
</evidence>
<proteinExistence type="inferred from homology"/>
<dbReference type="GO" id="GO:0005524">
    <property type="term" value="F:ATP binding"/>
    <property type="evidence" value="ECO:0007669"/>
    <property type="project" value="UniProtKB-KW"/>
</dbReference>
<reference evidence="18" key="1">
    <citation type="submission" date="2012-01" db="EMBL/GenBank/DDBJ databases">
        <title>The Genome Sequence of Oreochromis niloticus (Nile Tilapia).</title>
        <authorList>
            <consortium name="Broad Institute Genome Assembly Team"/>
            <consortium name="Broad Institute Sequencing Platform"/>
            <person name="Di Palma F."/>
            <person name="Johnson J."/>
            <person name="Lander E.S."/>
            <person name="Lindblad-Toh K."/>
        </authorList>
    </citation>
    <scope>NUCLEOTIDE SEQUENCE [LARGE SCALE GENOMIC DNA]</scope>
</reference>
<reference evidence="17" key="2">
    <citation type="submission" date="2025-08" db="UniProtKB">
        <authorList>
            <consortium name="Ensembl"/>
        </authorList>
    </citation>
    <scope>IDENTIFICATION</scope>
</reference>
<comment type="similarity">
    <text evidence="1">Belongs to the ATP-dependent AMP-binding enzyme family.</text>
</comment>
<dbReference type="InterPro" id="IPR042099">
    <property type="entry name" value="ANL_N_sf"/>
</dbReference>
<dbReference type="SUPFAM" id="SSF56801">
    <property type="entry name" value="Acetyl-CoA synthetase-like"/>
    <property type="match status" value="1"/>
</dbReference>
<evidence type="ECO:0000256" key="14">
    <source>
        <dbReference type="ARBA" id="ARBA00032120"/>
    </source>
</evidence>
<dbReference type="InterPro" id="IPR000873">
    <property type="entry name" value="AMP-dep_synth/lig_dom"/>
</dbReference>
<evidence type="ECO:0000256" key="11">
    <source>
        <dbReference type="ARBA" id="ARBA00024565"/>
    </source>
</evidence>